<reference evidence="1" key="1">
    <citation type="journal article" date="2020" name="Fungal Divers.">
        <title>Resolving the Mortierellaceae phylogeny through synthesis of multi-gene phylogenetics and phylogenomics.</title>
        <authorList>
            <person name="Vandepol N."/>
            <person name="Liber J."/>
            <person name="Desiro A."/>
            <person name="Na H."/>
            <person name="Kennedy M."/>
            <person name="Barry K."/>
            <person name="Grigoriev I.V."/>
            <person name="Miller A.N."/>
            <person name="O'Donnell K."/>
            <person name="Stajich J.E."/>
            <person name="Bonito G."/>
        </authorList>
    </citation>
    <scope>NUCLEOTIDE SEQUENCE</scope>
    <source>
        <strain evidence="1">MES-2147</strain>
    </source>
</reference>
<accession>A0A9P6IRV9</accession>
<gene>
    <name evidence="1" type="ORF">BGZ65_011153</name>
</gene>
<sequence>MDEASMMSDNISEALNRLAFGLSDDEPFGNFGQLGRSFIQVDKIRQMNTDIQRLYECVQQLLKVYREERMAVQAPHESWMVNRLWSSIAERSSERRRLRTCLEIPVLIRS</sequence>
<comment type="caution">
    <text evidence="1">The sequence shown here is derived from an EMBL/GenBank/DDBJ whole genome shotgun (WGS) entry which is preliminary data.</text>
</comment>
<name>A0A9P6IRV9_9FUNG</name>
<dbReference type="OrthoDB" id="10527415at2759"/>
<evidence type="ECO:0000313" key="1">
    <source>
        <dbReference type="EMBL" id="KAF9945114.1"/>
    </source>
</evidence>
<dbReference type="EMBL" id="JAAAHW010008109">
    <property type="protein sequence ID" value="KAF9945114.1"/>
    <property type="molecule type" value="Genomic_DNA"/>
</dbReference>
<evidence type="ECO:0000313" key="2">
    <source>
        <dbReference type="Proteomes" id="UP000749646"/>
    </source>
</evidence>
<proteinExistence type="predicted"/>
<protein>
    <submittedName>
        <fullName evidence="1">Uncharacterized protein</fullName>
    </submittedName>
</protein>
<organism evidence="1 2">
    <name type="scientific">Modicella reniformis</name>
    <dbReference type="NCBI Taxonomy" id="1440133"/>
    <lineage>
        <taxon>Eukaryota</taxon>
        <taxon>Fungi</taxon>
        <taxon>Fungi incertae sedis</taxon>
        <taxon>Mucoromycota</taxon>
        <taxon>Mortierellomycotina</taxon>
        <taxon>Mortierellomycetes</taxon>
        <taxon>Mortierellales</taxon>
        <taxon>Mortierellaceae</taxon>
        <taxon>Modicella</taxon>
    </lineage>
</organism>
<dbReference type="Proteomes" id="UP000749646">
    <property type="component" value="Unassembled WGS sequence"/>
</dbReference>
<dbReference type="AlphaFoldDB" id="A0A9P6IRV9"/>
<keyword evidence="2" id="KW-1185">Reference proteome</keyword>